<evidence type="ECO:0000313" key="2">
    <source>
        <dbReference type="EMBL" id="UYH51759.1"/>
    </source>
</evidence>
<reference evidence="2" key="1">
    <citation type="submission" date="2022-10" db="EMBL/GenBank/DDBJ databases">
        <title>Candidatus Kirkpatrella diaphorinas gen. nov., sp. nov., an uncultured endosymbiont identified in a population of Diaphorina citri from Hawaii.</title>
        <authorList>
            <person name="Henry E.M."/>
            <person name="Carlson C.R."/>
            <person name="Kuo Y.-W."/>
        </authorList>
    </citation>
    <scope>NUCLEOTIDE SEQUENCE</scope>
    <source>
        <strain evidence="2">CADCRV1</strain>
    </source>
</reference>
<keyword evidence="1" id="KW-1133">Transmembrane helix</keyword>
<feature type="transmembrane region" description="Helical" evidence="1">
    <location>
        <begin position="44"/>
        <end position="71"/>
    </location>
</feature>
<dbReference type="Proteomes" id="UP001163831">
    <property type="component" value="Chromosome"/>
</dbReference>
<protein>
    <recommendedName>
        <fullName evidence="4">HrgC protein</fullName>
    </recommendedName>
</protein>
<keyword evidence="1" id="KW-0472">Membrane</keyword>
<keyword evidence="3" id="KW-1185">Reference proteome</keyword>
<gene>
    <name evidence="2" type="ORF">N5W20_02505</name>
</gene>
<evidence type="ECO:0000313" key="3">
    <source>
        <dbReference type="Proteomes" id="UP001163831"/>
    </source>
</evidence>
<feature type="transmembrane region" description="Helical" evidence="1">
    <location>
        <begin position="20"/>
        <end position="38"/>
    </location>
</feature>
<dbReference type="RefSeq" id="WP_319807353.1">
    <property type="nucleotide sequence ID" value="NZ_CP107052.1"/>
</dbReference>
<evidence type="ECO:0008006" key="4">
    <source>
        <dbReference type="Google" id="ProtNLM"/>
    </source>
</evidence>
<evidence type="ECO:0000256" key="1">
    <source>
        <dbReference type="SAM" id="Phobius"/>
    </source>
</evidence>
<organism evidence="2 3">
    <name type="scientific">Candidatus Kirkpatrickella diaphorinae</name>
    <dbReference type="NCBI Taxonomy" id="2984322"/>
    <lineage>
        <taxon>Bacteria</taxon>
        <taxon>Pseudomonadati</taxon>
        <taxon>Pseudomonadota</taxon>
        <taxon>Alphaproteobacteria</taxon>
        <taxon>Acetobacterales</taxon>
        <taxon>Acetobacteraceae</taxon>
        <taxon>Candidatus Kirkpatrickella</taxon>
    </lineage>
</organism>
<proteinExistence type="predicted"/>
<keyword evidence="1" id="KW-0812">Transmembrane</keyword>
<dbReference type="EMBL" id="CP107052">
    <property type="protein sequence ID" value="UYH51759.1"/>
    <property type="molecule type" value="Genomic_DNA"/>
</dbReference>
<accession>A0ABY6GKA8</accession>
<sequence>MATRIVMKHKETGILKNGYYGFSWTTLLFGFFPALFRADFLTFIGSFVILVIIGLCTYGIGLLLVSLIWAFMYNKYYCRKLLEKGYVLAGAPNENILAASALGIIPPDPRSPR</sequence>
<name>A0ABY6GKA8_9PROT</name>